<dbReference type="InterPro" id="IPR029000">
    <property type="entry name" value="Cyclophilin-like_dom_sf"/>
</dbReference>
<dbReference type="EMBL" id="VSSQ01025633">
    <property type="protein sequence ID" value="MPM73895.1"/>
    <property type="molecule type" value="Genomic_DNA"/>
</dbReference>
<reference evidence="3" key="1">
    <citation type="submission" date="2019-08" db="EMBL/GenBank/DDBJ databases">
        <authorList>
            <person name="Kucharzyk K."/>
            <person name="Murdoch R.W."/>
            <person name="Higgins S."/>
            <person name="Loffler F."/>
        </authorList>
    </citation>
    <scope>NUCLEOTIDE SEQUENCE</scope>
</reference>
<evidence type="ECO:0000259" key="2">
    <source>
        <dbReference type="Pfam" id="PF19200"/>
    </source>
</evidence>
<proteinExistence type="predicted"/>
<protein>
    <recommendedName>
        <fullName evidence="4">DUF871 domain-containing protein</fullName>
    </recommendedName>
</protein>
<dbReference type="PANTHER" id="PTHR38435:SF2">
    <property type="entry name" value="DUF871 DOMAIN-CONTAINING PROTEIN"/>
    <property type="match status" value="1"/>
</dbReference>
<dbReference type="Gene3D" id="2.40.100.10">
    <property type="entry name" value="Cyclophilin-like"/>
    <property type="match status" value="1"/>
</dbReference>
<gene>
    <name evidence="3" type="ORF">SDC9_120880</name>
</gene>
<dbReference type="InterPro" id="IPR043894">
    <property type="entry name" value="MupG_C"/>
</dbReference>
<dbReference type="InterPro" id="IPR013785">
    <property type="entry name" value="Aldolase_TIM"/>
</dbReference>
<dbReference type="InterPro" id="IPR043797">
    <property type="entry name" value="MupG_N"/>
</dbReference>
<dbReference type="Gene3D" id="3.20.20.70">
    <property type="entry name" value="Aldolase class I"/>
    <property type="match status" value="1"/>
</dbReference>
<accession>A0A645CAE3</accession>
<feature type="domain" description="6-phospho-N-acetylmuramidase C-terminal" evidence="1">
    <location>
        <begin position="253"/>
        <end position="359"/>
    </location>
</feature>
<dbReference type="Pfam" id="PF05913">
    <property type="entry name" value="MupG_C"/>
    <property type="match status" value="1"/>
</dbReference>
<dbReference type="SUPFAM" id="SSF51445">
    <property type="entry name" value="(Trans)glycosidases"/>
    <property type="match status" value="1"/>
</dbReference>
<sequence>MKWSIAIYPTDEAVLCQADAYLREAKQSGFTEVFSSLHLTECNLDSQLDILQRLAVNVHQYQLKLSVDIGGAMIDRLLNDETKMEILREMHVDVLRLDYDFNLNQVNMLHQKSGINGFSINASTTNQQRLMELIEQTDPNIVWEACHNFYPRPQSGLTMAFLKQQRELFQVYQLPVTACVPAYHHPRLPLFCGLPTVEKHRKCGLQQACLELINEQVCDGIMLADPFAGSDELKTIRDLITNEPLIVRYHPAASATLQELNLLEGKTHYCRYDNSEYGLRLLTSRQMAEYGQLIPPRRTEQRHYGAITIDNIGYQRYSGEIQLIIKDAGYDENVNVAGYITDEDLWMLPYLAKGYHFRLIKGEN</sequence>
<dbReference type="PANTHER" id="PTHR38435">
    <property type="match status" value="1"/>
</dbReference>
<dbReference type="AlphaFoldDB" id="A0A645CAE3"/>
<organism evidence="3">
    <name type="scientific">bioreactor metagenome</name>
    <dbReference type="NCBI Taxonomy" id="1076179"/>
    <lineage>
        <taxon>unclassified sequences</taxon>
        <taxon>metagenomes</taxon>
        <taxon>ecological metagenomes</taxon>
    </lineage>
</organism>
<dbReference type="Pfam" id="PF19200">
    <property type="entry name" value="MupG_N"/>
    <property type="match status" value="1"/>
</dbReference>
<name>A0A645CAE3_9ZZZZ</name>
<comment type="caution">
    <text evidence="3">The sequence shown here is derived from an EMBL/GenBank/DDBJ whole genome shotgun (WGS) entry which is preliminary data.</text>
</comment>
<evidence type="ECO:0000313" key="3">
    <source>
        <dbReference type="EMBL" id="MPM73895.1"/>
    </source>
</evidence>
<feature type="domain" description="6-phospho-N-acetylmuramidase N-terminal" evidence="2">
    <location>
        <begin position="5"/>
        <end position="237"/>
    </location>
</feature>
<dbReference type="InterPro" id="IPR008589">
    <property type="entry name" value="MupG"/>
</dbReference>
<evidence type="ECO:0008006" key="4">
    <source>
        <dbReference type="Google" id="ProtNLM"/>
    </source>
</evidence>
<dbReference type="SUPFAM" id="SSF50891">
    <property type="entry name" value="Cyclophilin-like"/>
    <property type="match status" value="1"/>
</dbReference>
<dbReference type="InterPro" id="IPR017853">
    <property type="entry name" value="GH"/>
</dbReference>
<evidence type="ECO:0000259" key="1">
    <source>
        <dbReference type="Pfam" id="PF05913"/>
    </source>
</evidence>